<proteinExistence type="predicted"/>
<evidence type="ECO:0000259" key="1">
    <source>
        <dbReference type="Pfam" id="PF00149"/>
    </source>
</evidence>
<evidence type="ECO:0000313" key="2">
    <source>
        <dbReference type="EMBL" id="SLN19298.1"/>
    </source>
</evidence>
<reference evidence="2 3" key="1">
    <citation type="submission" date="2017-03" db="EMBL/GenBank/DDBJ databases">
        <authorList>
            <person name="Afonso C.L."/>
            <person name="Miller P.J."/>
            <person name="Scott M.A."/>
            <person name="Spackman E."/>
            <person name="Goraichik I."/>
            <person name="Dimitrov K.M."/>
            <person name="Suarez D.L."/>
            <person name="Swayne D.E."/>
        </authorList>
    </citation>
    <scope>NUCLEOTIDE SEQUENCE [LARGE SCALE GENOMIC DNA]</scope>
    <source>
        <strain evidence="2 3">CECT 8625</strain>
    </source>
</reference>
<name>A0A1X6YEU0_9RHOB</name>
<dbReference type="GO" id="GO:0008803">
    <property type="term" value="F:bis(5'-nucleosyl)-tetraphosphatase (symmetrical) activity"/>
    <property type="evidence" value="ECO:0007669"/>
    <property type="project" value="TreeGrafter"/>
</dbReference>
<dbReference type="InterPro" id="IPR050126">
    <property type="entry name" value="Ap4A_hydrolase"/>
</dbReference>
<dbReference type="GO" id="GO:0110154">
    <property type="term" value="P:RNA decapping"/>
    <property type="evidence" value="ECO:0007669"/>
    <property type="project" value="TreeGrafter"/>
</dbReference>
<dbReference type="SUPFAM" id="SSF56300">
    <property type="entry name" value="Metallo-dependent phosphatases"/>
    <property type="match status" value="1"/>
</dbReference>
<dbReference type="PANTHER" id="PTHR42850:SF4">
    <property type="entry name" value="ZINC-DEPENDENT ENDOPOLYPHOSPHATASE"/>
    <property type="match status" value="1"/>
</dbReference>
<dbReference type="Gene3D" id="3.60.21.10">
    <property type="match status" value="1"/>
</dbReference>
<dbReference type="GO" id="GO:0016791">
    <property type="term" value="F:phosphatase activity"/>
    <property type="evidence" value="ECO:0007669"/>
    <property type="project" value="TreeGrafter"/>
</dbReference>
<dbReference type="AlphaFoldDB" id="A0A1X6YEU0"/>
<dbReference type="Proteomes" id="UP000193570">
    <property type="component" value="Unassembled WGS sequence"/>
</dbReference>
<dbReference type="PRINTS" id="PR00114">
    <property type="entry name" value="STPHPHTASE"/>
</dbReference>
<dbReference type="RefSeq" id="WP_085790395.1">
    <property type="nucleotide sequence ID" value="NZ_FWFK01000001.1"/>
</dbReference>
<dbReference type="Pfam" id="PF00149">
    <property type="entry name" value="Metallophos"/>
    <property type="match status" value="1"/>
</dbReference>
<dbReference type="PANTHER" id="PTHR42850">
    <property type="entry name" value="METALLOPHOSPHOESTERASE"/>
    <property type="match status" value="1"/>
</dbReference>
<dbReference type="GO" id="GO:0005737">
    <property type="term" value="C:cytoplasm"/>
    <property type="evidence" value="ECO:0007669"/>
    <property type="project" value="TreeGrafter"/>
</dbReference>
<protein>
    <submittedName>
        <fullName evidence="2">Diadenosine tetraphosphatase</fullName>
    </submittedName>
</protein>
<dbReference type="InterPro" id="IPR006186">
    <property type="entry name" value="Ser/Thr-sp_prot-phosphatase"/>
</dbReference>
<dbReference type="CDD" id="cd00144">
    <property type="entry name" value="MPP_PPP_family"/>
    <property type="match status" value="1"/>
</dbReference>
<sequence length="242" mass="25991">MDPIFAVGDIHGQADELDRVLRLIDADPDAGATVVFLGDLVDRGPDSRRVIETVRAGQESGRDWISLLGNHDLFFRDFLDPRGMSDAEAAHWLGPNLGGDATLASYGIDPRSADIAAVRAIAREQVDPAHQEWLAGLAPSHETAAQIFVHAGIMPGVPFEAQDPDDLVWIREPFLSDPRDHGRLVVHGHTAAEGPVHRGNRVNLDGGAGFGRPLCAAILHGAEVALLTETGRVPLRPDPPHP</sequence>
<gene>
    <name evidence="2" type="ORF">ROJ8625_00664</name>
</gene>
<keyword evidence="3" id="KW-1185">Reference proteome</keyword>
<dbReference type="InterPro" id="IPR029052">
    <property type="entry name" value="Metallo-depent_PP-like"/>
</dbReference>
<accession>A0A1X6YEU0</accession>
<organism evidence="2 3">
    <name type="scientific">Roseivivax jejudonensis</name>
    <dbReference type="NCBI Taxonomy" id="1529041"/>
    <lineage>
        <taxon>Bacteria</taxon>
        <taxon>Pseudomonadati</taxon>
        <taxon>Pseudomonadota</taxon>
        <taxon>Alphaproteobacteria</taxon>
        <taxon>Rhodobacterales</taxon>
        <taxon>Roseobacteraceae</taxon>
        <taxon>Roseivivax</taxon>
    </lineage>
</organism>
<dbReference type="InterPro" id="IPR004843">
    <property type="entry name" value="Calcineurin-like_PHP"/>
</dbReference>
<feature type="domain" description="Calcineurin-like phosphoesterase" evidence="1">
    <location>
        <begin position="3"/>
        <end position="191"/>
    </location>
</feature>
<evidence type="ECO:0000313" key="3">
    <source>
        <dbReference type="Proteomes" id="UP000193570"/>
    </source>
</evidence>
<dbReference type="OrthoDB" id="9807890at2"/>
<dbReference type="EMBL" id="FWFK01000001">
    <property type="protein sequence ID" value="SLN19298.1"/>
    <property type="molecule type" value="Genomic_DNA"/>
</dbReference>